<accession>A0A2D3VDB1</accession>
<proteinExistence type="predicted"/>
<evidence type="ECO:0000313" key="2">
    <source>
        <dbReference type="EMBL" id="CZT18543.1"/>
    </source>
</evidence>
<dbReference type="EMBL" id="FJUY01000006">
    <property type="protein sequence ID" value="CZT18543.1"/>
    <property type="molecule type" value="Genomic_DNA"/>
</dbReference>
<reference evidence="2 3" key="1">
    <citation type="submission" date="2016-03" db="EMBL/GenBank/DDBJ databases">
        <authorList>
            <person name="Ploux O."/>
        </authorList>
    </citation>
    <scope>NUCLEOTIDE SEQUENCE [LARGE SCALE GENOMIC DNA]</scope>
    <source>
        <strain evidence="2 3">URUG2</strain>
    </source>
</reference>
<name>A0A2D3VDB1_9PEZI</name>
<evidence type="ECO:0000313" key="3">
    <source>
        <dbReference type="Proteomes" id="UP000225277"/>
    </source>
</evidence>
<feature type="region of interest" description="Disordered" evidence="1">
    <location>
        <begin position="1"/>
        <end position="127"/>
    </location>
</feature>
<dbReference type="RefSeq" id="XP_023625433.1">
    <property type="nucleotide sequence ID" value="XM_023769665.1"/>
</dbReference>
<dbReference type="OrthoDB" id="3648637at2759"/>
<evidence type="ECO:0000256" key="1">
    <source>
        <dbReference type="SAM" id="MobiDB-lite"/>
    </source>
</evidence>
<organism evidence="2 3">
    <name type="scientific">Ramularia collo-cygni</name>
    <dbReference type="NCBI Taxonomy" id="112498"/>
    <lineage>
        <taxon>Eukaryota</taxon>
        <taxon>Fungi</taxon>
        <taxon>Dikarya</taxon>
        <taxon>Ascomycota</taxon>
        <taxon>Pezizomycotina</taxon>
        <taxon>Dothideomycetes</taxon>
        <taxon>Dothideomycetidae</taxon>
        <taxon>Mycosphaerellales</taxon>
        <taxon>Mycosphaerellaceae</taxon>
        <taxon>Ramularia</taxon>
    </lineage>
</organism>
<dbReference type="GeneID" id="35599562"/>
<dbReference type="AlphaFoldDB" id="A0A2D3VDB1"/>
<feature type="compositionally biased region" description="Polar residues" evidence="1">
    <location>
        <begin position="157"/>
        <end position="175"/>
    </location>
</feature>
<sequence>MNSTKLSSTLLGLQSKSTMISNQSGARTSTETFNPSSESGTQTSIDTSIAPPVRVSTGRVDSQVEEPAITGRADTGTVISPKPDILEPRIAPSENAKCATLESQRSNTTTNPRPHTPRMPPEFRADTRCSSSLVKAALAAGMPPASTSDPVWHKGSKFSSGTQASPPGKRQSLTNRPHPLLWRDQFIEQAGSYWYFTILRSLQLTSRLLMMDAVTKHIVVMVDGELRRDTKAGEGGSVKTDLAELAGMKDDQGQPLHPNVARYPKPGQEMVDDSMRARAAQILMELRPLVRFRIDDIRIDDMTDGTCLGTTRSASRCWAEYFPPDGIPPNASIITINGSIFDNVAGYCTSSERNHTSCGGWDLQIEEVIFATTMFHEIFHALDRAFNRPHLAGVVETFFGDCVLAECGFAATAAVFDGIPVKGTPQGRSESRLGKYRRVLDYYEAPDPSKGYAGNFLKLEPWPSKCFAEWYEDKIPSIKRDASTLLDKGCYIVSMSFVEDIFTDEYWNVEVPKLGQSPLRVPKVSYLPIKRETKALAKALRLSEELARMVLSEELAWRIVLSKVDESQSPSEPVGSQNSG</sequence>
<dbReference type="Proteomes" id="UP000225277">
    <property type="component" value="Unassembled WGS sequence"/>
</dbReference>
<keyword evidence="3" id="KW-1185">Reference proteome</keyword>
<feature type="region of interest" description="Disordered" evidence="1">
    <location>
        <begin position="141"/>
        <end position="176"/>
    </location>
</feature>
<dbReference type="STRING" id="112498.A0A2D3VDB1"/>
<feature type="compositionally biased region" description="Polar residues" evidence="1">
    <location>
        <begin position="1"/>
        <end position="47"/>
    </location>
</feature>
<protein>
    <submittedName>
        <fullName evidence="2">Uncharacterized protein</fullName>
    </submittedName>
</protein>
<gene>
    <name evidence="2" type="ORF">RCC_04387</name>
</gene>